<dbReference type="EMBL" id="HACA01009687">
    <property type="protein sequence ID" value="CDW27048.1"/>
    <property type="molecule type" value="Transcribed_RNA"/>
</dbReference>
<accession>A0A0K2TLQ6</accession>
<reference evidence="1" key="1">
    <citation type="submission" date="2014-05" db="EMBL/GenBank/DDBJ databases">
        <authorList>
            <person name="Chronopoulou M."/>
        </authorList>
    </citation>
    <scope>NUCLEOTIDE SEQUENCE</scope>
    <source>
        <tissue evidence="1">Whole organism</tissue>
    </source>
</reference>
<name>A0A0K2TLQ6_LEPSM</name>
<dbReference type="AlphaFoldDB" id="A0A0K2TLQ6"/>
<evidence type="ECO:0000313" key="1">
    <source>
        <dbReference type="EMBL" id="CDW27048.1"/>
    </source>
</evidence>
<proteinExistence type="predicted"/>
<organism evidence="1">
    <name type="scientific">Lepeophtheirus salmonis</name>
    <name type="common">Salmon louse</name>
    <name type="synonym">Caligus salmonis</name>
    <dbReference type="NCBI Taxonomy" id="72036"/>
    <lineage>
        <taxon>Eukaryota</taxon>
        <taxon>Metazoa</taxon>
        <taxon>Ecdysozoa</taxon>
        <taxon>Arthropoda</taxon>
        <taxon>Crustacea</taxon>
        <taxon>Multicrustacea</taxon>
        <taxon>Hexanauplia</taxon>
        <taxon>Copepoda</taxon>
        <taxon>Siphonostomatoida</taxon>
        <taxon>Caligidae</taxon>
        <taxon>Lepeophtheirus</taxon>
    </lineage>
</organism>
<protein>
    <submittedName>
        <fullName evidence="1">Uncharacterized protein</fullName>
    </submittedName>
</protein>
<sequence length="56" mass="6535">MSVKADKLGFEAVQLRVPKKTWFKKILNCNTVPCISTSLFSFFLSTNHAKYQRFTY</sequence>